<dbReference type="PANTHER" id="PTHR46390">
    <property type="entry name" value="MANNOSE-1-PHOSPHATE GUANYLYLTRANSFERASE"/>
    <property type="match status" value="1"/>
</dbReference>
<dbReference type="InterPro" id="IPR005835">
    <property type="entry name" value="NTP_transferase_dom"/>
</dbReference>
<dbReference type="STRING" id="1302690.BUE76_19330"/>
<gene>
    <name evidence="2" type="ORF">SAMN05444008_111182</name>
</gene>
<dbReference type="GO" id="GO:0009298">
    <property type="term" value="P:GDP-mannose biosynthetic process"/>
    <property type="evidence" value="ECO:0007669"/>
    <property type="project" value="TreeGrafter"/>
</dbReference>
<proteinExistence type="predicted"/>
<reference evidence="2 3" key="1">
    <citation type="submission" date="2016-11" db="EMBL/GenBank/DDBJ databases">
        <authorList>
            <person name="Jaros S."/>
            <person name="Januszkiewicz K."/>
            <person name="Wedrychowicz H."/>
        </authorList>
    </citation>
    <scope>NUCLEOTIDE SEQUENCE [LARGE SCALE GENOMIC DNA]</scope>
    <source>
        <strain evidence="2 3">DSM 26897</strain>
    </source>
</reference>
<dbReference type="OrthoDB" id="9806359at2"/>
<dbReference type="Proteomes" id="UP000184368">
    <property type="component" value="Unassembled WGS sequence"/>
</dbReference>
<protein>
    <submittedName>
        <fullName evidence="2">Mannose-1-phosphate guanylyltransferase</fullName>
    </submittedName>
</protein>
<dbReference type="InterPro" id="IPR029044">
    <property type="entry name" value="Nucleotide-diphossugar_trans"/>
</dbReference>
<dbReference type="InterPro" id="IPR051161">
    <property type="entry name" value="Mannose-6P_isomerase_type2"/>
</dbReference>
<dbReference type="GO" id="GO:0004475">
    <property type="term" value="F:mannose-1-phosphate guanylyltransferase (GTP) activity"/>
    <property type="evidence" value="ECO:0007669"/>
    <property type="project" value="TreeGrafter"/>
</dbReference>
<dbReference type="Pfam" id="PF00483">
    <property type="entry name" value="NTP_transferase"/>
    <property type="match status" value="1"/>
</dbReference>
<dbReference type="PANTHER" id="PTHR46390:SF1">
    <property type="entry name" value="MANNOSE-1-PHOSPHATE GUANYLYLTRANSFERASE"/>
    <property type="match status" value="1"/>
</dbReference>
<sequence length="290" mass="32238">MSLQINKTFVAIITHRFEASLSGPEETFLPRAFTDFLGTGKTLLQQTFERFVPHVPSEHIIIVTAAVYRALAMEQLPLIHPGQVMGVPVSKSPAAILAHLAFKLPQQDSGVSLIVAPADHLVLQNHAFLHVCSHAIGVVNSRGGVVVLGVQPTHVNQYYRYIKRSAKCVDEGVFRVEQFLEHTTVQYPSFHPEDRYLWHTGIYIWKVTDLLGAIRRLLPTLFRCFKNAALSFNSASEEAALQLAYASSPAANFDTEAFCKSEKIYVIPGSFGWSDIGTWYEPQSPPSETT</sequence>
<dbReference type="RefSeq" id="WP_073044755.1">
    <property type="nucleotide sequence ID" value="NZ_FQUO01000011.1"/>
</dbReference>
<evidence type="ECO:0000313" key="3">
    <source>
        <dbReference type="Proteomes" id="UP000184368"/>
    </source>
</evidence>
<keyword evidence="3" id="KW-1185">Reference proteome</keyword>
<keyword evidence="2" id="KW-0808">Transferase</keyword>
<keyword evidence="2" id="KW-0548">Nucleotidyltransferase</keyword>
<dbReference type="SUPFAM" id="SSF53448">
    <property type="entry name" value="Nucleotide-diphospho-sugar transferases"/>
    <property type="match status" value="1"/>
</dbReference>
<accession>A0A1M5E372</accession>
<feature type="domain" description="Nucleotidyl transferase" evidence="1">
    <location>
        <begin position="41"/>
        <end position="279"/>
    </location>
</feature>
<dbReference type="AlphaFoldDB" id="A0A1M5E372"/>
<dbReference type="Gene3D" id="3.90.550.10">
    <property type="entry name" value="Spore Coat Polysaccharide Biosynthesis Protein SpsA, Chain A"/>
    <property type="match status" value="1"/>
</dbReference>
<name>A0A1M5E372_9BACT</name>
<evidence type="ECO:0000259" key="1">
    <source>
        <dbReference type="Pfam" id="PF00483"/>
    </source>
</evidence>
<organism evidence="2 3">
    <name type="scientific">Cnuella takakiae</name>
    <dbReference type="NCBI Taxonomy" id="1302690"/>
    <lineage>
        <taxon>Bacteria</taxon>
        <taxon>Pseudomonadati</taxon>
        <taxon>Bacteroidota</taxon>
        <taxon>Chitinophagia</taxon>
        <taxon>Chitinophagales</taxon>
        <taxon>Chitinophagaceae</taxon>
        <taxon>Cnuella</taxon>
    </lineage>
</organism>
<evidence type="ECO:0000313" key="2">
    <source>
        <dbReference type="EMBL" id="SHF73521.1"/>
    </source>
</evidence>
<dbReference type="EMBL" id="FQUO01000011">
    <property type="protein sequence ID" value="SHF73521.1"/>
    <property type="molecule type" value="Genomic_DNA"/>
</dbReference>